<keyword evidence="4" id="KW-1185">Reference proteome</keyword>
<dbReference type="GeneID" id="54586576"/>
<feature type="compositionally biased region" description="Polar residues" evidence="1">
    <location>
        <begin position="93"/>
        <end position="103"/>
    </location>
</feature>
<dbReference type="RefSeq" id="XP_033685203.1">
    <property type="nucleotide sequence ID" value="XM_033833246.1"/>
</dbReference>
<feature type="compositionally biased region" description="Low complexity" evidence="1">
    <location>
        <begin position="319"/>
        <end position="335"/>
    </location>
</feature>
<protein>
    <recommendedName>
        <fullName evidence="5">Mid2 domain-containing protein</fullName>
    </recommendedName>
</protein>
<dbReference type="OrthoDB" id="3800286at2759"/>
<evidence type="ECO:0000313" key="3">
    <source>
        <dbReference type="EMBL" id="KAF2250199.1"/>
    </source>
</evidence>
<reference evidence="3" key="1">
    <citation type="journal article" date="2020" name="Stud. Mycol.">
        <title>101 Dothideomycetes genomes: a test case for predicting lifestyles and emergence of pathogens.</title>
        <authorList>
            <person name="Haridas S."/>
            <person name="Albert R."/>
            <person name="Binder M."/>
            <person name="Bloem J."/>
            <person name="Labutti K."/>
            <person name="Salamov A."/>
            <person name="Andreopoulos B."/>
            <person name="Baker S."/>
            <person name="Barry K."/>
            <person name="Bills G."/>
            <person name="Bluhm B."/>
            <person name="Cannon C."/>
            <person name="Castanera R."/>
            <person name="Culley D."/>
            <person name="Daum C."/>
            <person name="Ezra D."/>
            <person name="Gonzalez J."/>
            <person name="Henrissat B."/>
            <person name="Kuo A."/>
            <person name="Liang C."/>
            <person name="Lipzen A."/>
            <person name="Lutzoni F."/>
            <person name="Magnuson J."/>
            <person name="Mondo S."/>
            <person name="Nolan M."/>
            <person name="Ohm R."/>
            <person name="Pangilinan J."/>
            <person name="Park H.-J."/>
            <person name="Ramirez L."/>
            <person name="Alfaro M."/>
            <person name="Sun H."/>
            <person name="Tritt A."/>
            <person name="Yoshinaga Y."/>
            <person name="Zwiers L.-H."/>
            <person name="Turgeon B."/>
            <person name="Goodwin S."/>
            <person name="Spatafora J."/>
            <person name="Crous P."/>
            <person name="Grigoriev I."/>
        </authorList>
    </citation>
    <scope>NUCLEOTIDE SEQUENCE</scope>
    <source>
        <strain evidence="3">CBS 122368</strain>
    </source>
</reference>
<gene>
    <name evidence="3" type="ORF">BU26DRAFT_564076</name>
</gene>
<evidence type="ECO:0000313" key="4">
    <source>
        <dbReference type="Proteomes" id="UP000800094"/>
    </source>
</evidence>
<feature type="compositionally biased region" description="Polar residues" evidence="1">
    <location>
        <begin position="49"/>
        <end position="61"/>
    </location>
</feature>
<dbReference type="AlphaFoldDB" id="A0A6A6IIZ8"/>
<feature type="compositionally biased region" description="Low complexity" evidence="1">
    <location>
        <begin position="178"/>
        <end position="247"/>
    </location>
</feature>
<dbReference type="EMBL" id="ML987194">
    <property type="protein sequence ID" value="KAF2250199.1"/>
    <property type="molecule type" value="Genomic_DNA"/>
</dbReference>
<feature type="region of interest" description="Disordered" evidence="1">
    <location>
        <begin position="310"/>
        <end position="347"/>
    </location>
</feature>
<proteinExistence type="predicted"/>
<feature type="compositionally biased region" description="Basic and acidic residues" evidence="1">
    <location>
        <begin position="80"/>
        <end position="92"/>
    </location>
</feature>
<feature type="transmembrane region" description="Helical" evidence="2">
    <location>
        <begin position="263"/>
        <end position="286"/>
    </location>
</feature>
<keyword evidence="2" id="KW-0812">Transmembrane</keyword>
<accession>A0A6A6IIZ8</accession>
<name>A0A6A6IIZ8_9PLEO</name>
<dbReference type="Proteomes" id="UP000800094">
    <property type="component" value="Unassembled WGS sequence"/>
</dbReference>
<evidence type="ECO:0000256" key="2">
    <source>
        <dbReference type="SAM" id="Phobius"/>
    </source>
</evidence>
<keyword evidence="2" id="KW-0472">Membrane</keyword>
<keyword evidence="2" id="KW-1133">Transmembrane helix</keyword>
<evidence type="ECO:0008006" key="5">
    <source>
        <dbReference type="Google" id="ProtNLM"/>
    </source>
</evidence>
<evidence type="ECO:0000256" key="1">
    <source>
        <dbReference type="SAM" id="MobiDB-lite"/>
    </source>
</evidence>
<feature type="region of interest" description="Disordered" evidence="1">
    <location>
        <begin position="156"/>
        <end position="248"/>
    </location>
</feature>
<organism evidence="3 4">
    <name type="scientific">Trematosphaeria pertusa</name>
    <dbReference type="NCBI Taxonomy" id="390896"/>
    <lineage>
        <taxon>Eukaryota</taxon>
        <taxon>Fungi</taxon>
        <taxon>Dikarya</taxon>
        <taxon>Ascomycota</taxon>
        <taxon>Pezizomycotina</taxon>
        <taxon>Dothideomycetes</taxon>
        <taxon>Pleosporomycetidae</taxon>
        <taxon>Pleosporales</taxon>
        <taxon>Massarineae</taxon>
        <taxon>Trematosphaeriaceae</taxon>
        <taxon>Trematosphaeria</taxon>
    </lineage>
</organism>
<feature type="transmembrane region" description="Helical" evidence="2">
    <location>
        <begin position="123"/>
        <end position="142"/>
    </location>
</feature>
<sequence length="427" mass="45758">MYPWRRFRSAHASCVSGSEKGVNYTSHHLRCERIDSTASRRLRQGPSELASSKSWPGTTPPQEEEDDSYSNVFTPQPELRYTHHDDAKEPSRKPQQSPASTHLQLLRAPPQCRLPTSMRFTTLLLYITLALLFISRTAAAPLSNSHAHLHKRQAVPDRFGNTGNEPAPVASLPPPQTLTPSPTSSLSATAFASSTSTPSSTTLMPSTTPQPTTTVTTGSNGNGNSNPNNNGDGLGLNPGENGNNPPAEELTRIAPQLSMSPGALAGIIGGGVAVLSIVIGLIVYFYRRARRPDIAEIPIRRSKLGSRLGRRIFGSPLPSRSGSRSSSRRTSASSARSEKREKQIEAGAVDKGTISKPKAAWLENGLLSVPRPAFVREERERASGVDEGAPWVQVDKGTISAPRPGRPASAEPLGRLSGMGLGMGYLK</sequence>
<feature type="region of interest" description="Disordered" evidence="1">
    <location>
        <begin position="389"/>
        <end position="415"/>
    </location>
</feature>
<feature type="region of interest" description="Disordered" evidence="1">
    <location>
        <begin position="36"/>
        <end position="108"/>
    </location>
</feature>